<protein>
    <submittedName>
        <fullName evidence="6">Transcriptional regulator</fullName>
    </submittedName>
</protein>
<reference evidence="6 7" key="1">
    <citation type="submission" date="2019-11" db="EMBL/GenBank/DDBJ databases">
        <title>Description of Pedobacter sp. LMG 31462T.</title>
        <authorList>
            <person name="Carlier A."/>
            <person name="Qi S."/>
            <person name="Vandamme P."/>
        </authorList>
    </citation>
    <scope>NUCLEOTIDE SEQUENCE [LARGE SCALE GENOMIC DNA]</scope>
    <source>
        <strain evidence="6 7">LMG 31462</strain>
    </source>
</reference>
<feature type="transmembrane region" description="Helical" evidence="4">
    <location>
        <begin position="291"/>
        <end position="310"/>
    </location>
</feature>
<keyword evidence="3" id="KW-0804">Transcription</keyword>
<evidence type="ECO:0000256" key="2">
    <source>
        <dbReference type="ARBA" id="ARBA00023125"/>
    </source>
</evidence>
<keyword evidence="7" id="KW-1185">Reference proteome</keyword>
<evidence type="ECO:0000313" key="6">
    <source>
        <dbReference type="EMBL" id="MBB2147822.1"/>
    </source>
</evidence>
<dbReference type="PANTHER" id="PTHR44688">
    <property type="entry name" value="DNA-BINDING TRANSCRIPTIONAL ACTIVATOR DEVR_DOSR"/>
    <property type="match status" value="1"/>
</dbReference>
<feature type="domain" description="HTH luxR-type" evidence="5">
    <location>
        <begin position="419"/>
        <end position="484"/>
    </location>
</feature>
<dbReference type="SMART" id="SM00421">
    <property type="entry name" value="HTH_LUXR"/>
    <property type="match status" value="1"/>
</dbReference>
<keyword evidence="2" id="KW-0238">DNA-binding</keyword>
<accession>A0ABR6ERZ5</accession>
<evidence type="ECO:0000259" key="5">
    <source>
        <dbReference type="PROSITE" id="PS50043"/>
    </source>
</evidence>
<evidence type="ECO:0000256" key="3">
    <source>
        <dbReference type="ARBA" id="ARBA00023163"/>
    </source>
</evidence>
<feature type="transmembrane region" description="Helical" evidence="4">
    <location>
        <begin position="317"/>
        <end position="338"/>
    </location>
</feature>
<dbReference type="PROSITE" id="PS50043">
    <property type="entry name" value="HTH_LUXR_2"/>
    <property type="match status" value="1"/>
</dbReference>
<keyword evidence="4" id="KW-1133">Transmembrane helix</keyword>
<dbReference type="InterPro" id="IPR000792">
    <property type="entry name" value="Tscrpt_reg_LuxR_C"/>
</dbReference>
<dbReference type="InterPro" id="IPR036388">
    <property type="entry name" value="WH-like_DNA-bd_sf"/>
</dbReference>
<feature type="transmembrane region" description="Helical" evidence="4">
    <location>
        <begin position="237"/>
        <end position="255"/>
    </location>
</feature>
<dbReference type="Pfam" id="PF00196">
    <property type="entry name" value="GerE"/>
    <property type="match status" value="1"/>
</dbReference>
<dbReference type="EMBL" id="WNXC01000001">
    <property type="protein sequence ID" value="MBB2147822.1"/>
    <property type="molecule type" value="Genomic_DNA"/>
</dbReference>
<feature type="transmembrane region" description="Helical" evidence="4">
    <location>
        <begin position="358"/>
        <end position="376"/>
    </location>
</feature>
<dbReference type="InterPro" id="IPR011623">
    <property type="entry name" value="7TMR_DISM_rcpt_extracell_dom1"/>
</dbReference>
<name>A0ABR6ERZ5_9SPHI</name>
<evidence type="ECO:0000256" key="1">
    <source>
        <dbReference type="ARBA" id="ARBA00023015"/>
    </source>
</evidence>
<dbReference type="Pfam" id="PF07695">
    <property type="entry name" value="7TMR-DISM_7TM"/>
    <property type="match status" value="1"/>
</dbReference>
<dbReference type="PANTHER" id="PTHR44688:SF16">
    <property type="entry name" value="DNA-BINDING TRANSCRIPTIONAL ACTIVATOR DEVR_DOSR"/>
    <property type="match status" value="1"/>
</dbReference>
<evidence type="ECO:0000313" key="7">
    <source>
        <dbReference type="Proteomes" id="UP000636110"/>
    </source>
</evidence>
<keyword evidence="1" id="KW-0805">Transcription regulation</keyword>
<dbReference type="Proteomes" id="UP000636110">
    <property type="component" value="Unassembled WGS sequence"/>
</dbReference>
<organism evidence="6 7">
    <name type="scientific">Pedobacter gandavensis</name>
    <dbReference type="NCBI Taxonomy" id="2679963"/>
    <lineage>
        <taxon>Bacteria</taxon>
        <taxon>Pseudomonadati</taxon>
        <taxon>Bacteroidota</taxon>
        <taxon>Sphingobacteriia</taxon>
        <taxon>Sphingobacteriales</taxon>
        <taxon>Sphingobacteriaceae</taxon>
        <taxon>Pedobacter</taxon>
    </lineage>
</organism>
<feature type="transmembrane region" description="Helical" evidence="4">
    <location>
        <begin position="177"/>
        <end position="196"/>
    </location>
</feature>
<dbReference type="RefSeq" id="WP_202986022.1">
    <property type="nucleotide sequence ID" value="NZ_WNXC01000001.1"/>
</dbReference>
<dbReference type="Gene3D" id="1.10.10.10">
    <property type="entry name" value="Winged helix-like DNA-binding domain superfamily/Winged helix DNA-binding domain"/>
    <property type="match status" value="1"/>
</dbReference>
<keyword evidence="4" id="KW-0812">Transmembrane</keyword>
<proteinExistence type="predicted"/>
<feature type="transmembrane region" description="Helical" evidence="4">
    <location>
        <begin position="267"/>
        <end position="285"/>
    </location>
</feature>
<gene>
    <name evidence="6" type="ORF">GM920_02740</name>
</gene>
<dbReference type="PRINTS" id="PR00038">
    <property type="entry name" value="HTHLUXR"/>
</dbReference>
<feature type="transmembrane region" description="Helical" evidence="4">
    <location>
        <begin position="201"/>
        <end position="217"/>
    </location>
</feature>
<keyword evidence="4" id="KW-0472">Membrane</keyword>
<dbReference type="InterPro" id="IPR016032">
    <property type="entry name" value="Sig_transdc_resp-reg_C-effctor"/>
</dbReference>
<dbReference type="CDD" id="cd06170">
    <property type="entry name" value="LuxR_C_like"/>
    <property type="match status" value="1"/>
</dbReference>
<evidence type="ECO:0000256" key="4">
    <source>
        <dbReference type="SAM" id="Phobius"/>
    </source>
</evidence>
<sequence>MNYFPLTRFRFFYQQTILLLLFLLQALFVNGQTTDTSRFLEKEISNLDFKPLDKNPSFSFATQKVLQENQSRQSGSAETYFWLKGKLPANHLNELLTLQISSSHLHETSLYSFNNGELQQVKEQTDLARYDQFNFKTDSSVYYIRSSDALLKQLPLVLMDASSFNEKEGKRLLRIGFYYGLGLMSILFNVVFYLVFKDKRFIAYCFLQIGVFIEFFYEDGMFYYLSSGQLVLENLLVYTIPLTASFACVFAYYFLDLKDSHKNYWRYVTPVIGLALLNLILFTLFKWDASIPVNDFLSFSAAAIPIGIAITRFRKDVYARFLVLTFGVIVIFAIGFVLNMNFNFSWLTGFDMDALRMVSAFEIIAIGFAITFKVRALQEENVNFRLEINKYLFNIKDTVKVTPRISNSIPGNDQDILEVLKGNFQLTDRETEVLLGIWEGLSNQELADKLFISVNTIKYHISNLYVKLDVKNRTQVLRIKEKVNV</sequence>
<comment type="caution">
    <text evidence="6">The sequence shown here is derived from an EMBL/GenBank/DDBJ whole genome shotgun (WGS) entry which is preliminary data.</text>
</comment>
<dbReference type="SUPFAM" id="SSF46894">
    <property type="entry name" value="C-terminal effector domain of the bipartite response regulators"/>
    <property type="match status" value="1"/>
</dbReference>